<dbReference type="OrthoDB" id="401457at2"/>
<accession>A0A168RH62</accession>
<dbReference type="Proteomes" id="UP000076983">
    <property type="component" value="Unassembled WGS sequence"/>
</dbReference>
<evidence type="ECO:0000313" key="2">
    <source>
        <dbReference type="EMBL" id="OAB48982.1"/>
    </source>
</evidence>
<dbReference type="RefSeq" id="WP_063626106.1">
    <property type="nucleotide sequence ID" value="NZ_LVLH01000028.1"/>
</dbReference>
<keyword evidence="3" id="KW-1185">Reference proteome</keyword>
<dbReference type="AlphaFoldDB" id="A0A168RH62"/>
<dbReference type="Pfam" id="PF04200">
    <property type="entry name" value="Lipoprotein_17"/>
    <property type="match status" value="2"/>
</dbReference>
<proteinExistence type="predicted"/>
<organism evidence="2 3">
    <name type="scientific">Mycoplasmopsis gallinarum</name>
    <dbReference type="NCBI Taxonomy" id="29557"/>
    <lineage>
        <taxon>Bacteria</taxon>
        <taxon>Bacillati</taxon>
        <taxon>Mycoplasmatota</taxon>
        <taxon>Mycoplasmoidales</taxon>
        <taxon>Metamycoplasmataceae</taxon>
        <taxon>Mycoplasmopsis</taxon>
    </lineage>
</organism>
<protein>
    <submittedName>
        <fullName evidence="2">Putative lipoprotein</fullName>
    </submittedName>
</protein>
<sequence>MTDADFDELFSYVSFAYKTKSTSAQDLVAAKGDDTVLSKIKNLQNFDEFVNMTLSDFSVENNDRTAKFKVTLTNKNNPDNKKEYWVTLDDNRLSAEELTQALNAVEFASDKTPFQLSILKSEGKANEGFTITNPNDKTTDVVVDWSTLVINKENKTATFTYKVIDKNFDNNFSANKEATVNLSNANLSADDFALIGQAIQMSVTNPETTSRADLIEHKQADLTVVNPYADWADIEYGEFSNVENSTTDVKGLFKLVDKENAENKSADNERIFTMLSDDQVLLNKVAQRIKGKPATEDEEAVAGEIFYTYDDEKISEKDAQEVVKEKIQFNLPDGVEINTLELLTPEVPENLSDYPQELIDDINNGARRFTYTIKKGDLVLNETFTGSIQTHASSYDVILLNRNINTKYELVQNAAAKKALDALQNEAVLYFDYTNRNIYAQAYDAETANQRTLLFKYTGELPEGVTSLSFFDKELVDENYDDARNKVNLIVEEPTEADGAKKYGFSFYLGKYDRNPLNRRYDQYHNLKTATTAFDILTTEEIDAKLASIQFDYPNKENIFIHDSVVTGITPQSVEGFPKLELVYDDFKQFRVDGYITFKVKLIQRNADGSIDYETAFADKKIEGFQITELAKEYIDLVVDYKNDAKATTLPSEANIDLFQLYKNSKKATMSWDVVTVISIVEGSPNDFTGSIWIDVQASRDGEVLNKAYEVTGFKTKEISDEEIQAIEATISLKDTVVASEVYPSDLKADMINATLSGANSEFFEVSEITFQDQNDANGTAKAVVKFQNKFKADQTFTKEAELSGLQALGADFAYPEMAKLAKAGTLFEWNGTDADKQAIIASANDPKSFPAIQKGTFLTKNKKGTPYKGIIVNPALADKNIVNTHGGQTTNLSYEGLKGSSKGVKFVLKDGKYGVSFQLFDTAGEKIQESFFNPLFDAPTN</sequence>
<dbReference type="PATRIC" id="fig|29557.3.peg.298"/>
<keyword evidence="2" id="KW-0449">Lipoprotein</keyword>
<evidence type="ECO:0000313" key="3">
    <source>
        <dbReference type="Proteomes" id="UP000076983"/>
    </source>
</evidence>
<name>A0A168RH62_9BACT</name>
<evidence type="ECO:0000259" key="1">
    <source>
        <dbReference type="Pfam" id="PF04200"/>
    </source>
</evidence>
<feature type="domain" description="Lipoprotein-associated type-17" evidence="1">
    <location>
        <begin position="642"/>
        <end position="716"/>
    </location>
</feature>
<comment type="caution">
    <text evidence="2">The sequence shown here is derived from an EMBL/GenBank/DDBJ whole genome shotgun (WGS) entry which is preliminary data.</text>
</comment>
<gene>
    <name evidence="2" type="ORF">MGALLINA_03140</name>
</gene>
<dbReference type="EMBL" id="LVLH01000028">
    <property type="protein sequence ID" value="OAB48982.1"/>
    <property type="molecule type" value="Genomic_DNA"/>
</dbReference>
<dbReference type="InterPro" id="IPR007326">
    <property type="entry name" value="Lipoprotein-assoc_dom"/>
</dbReference>
<reference evidence="2 3" key="1">
    <citation type="submission" date="2016-03" db="EMBL/GenBank/DDBJ databases">
        <title>Genome sequence of Mycoplasma gallinarum strain Mgn_IPT.</title>
        <authorList>
            <person name="Yacoub E."/>
            <person name="Sirand-Pugnet P."/>
            <person name="Barre A."/>
            <person name="Maurier F."/>
            <person name="Blanchard A."/>
            <person name="Ben Abdelmoumen B.M."/>
        </authorList>
    </citation>
    <scope>NUCLEOTIDE SEQUENCE [LARGE SCALE GENOMIC DNA]</scope>
    <source>
        <strain evidence="2 3">Mgn_IPT</strain>
    </source>
</reference>
<feature type="domain" description="Lipoprotein-associated type-17" evidence="1">
    <location>
        <begin position="724"/>
        <end position="807"/>
    </location>
</feature>